<organism evidence="1 2">
    <name type="scientific">Vigna mungo</name>
    <name type="common">Black gram</name>
    <name type="synonym">Phaseolus mungo</name>
    <dbReference type="NCBI Taxonomy" id="3915"/>
    <lineage>
        <taxon>Eukaryota</taxon>
        <taxon>Viridiplantae</taxon>
        <taxon>Streptophyta</taxon>
        <taxon>Embryophyta</taxon>
        <taxon>Tracheophyta</taxon>
        <taxon>Spermatophyta</taxon>
        <taxon>Magnoliopsida</taxon>
        <taxon>eudicotyledons</taxon>
        <taxon>Gunneridae</taxon>
        <taxon>Pentapetalae</taxon>
        <taxon>rosids</taxon>
        <taxon>fabids</taxon>
        <taxon>Fabales</taxon>
        <taxon>Fabaceae</taxon>
        <taxon>Papilionoideae</taxon>
        <taxon>50 kb inversion clade</taxon>
        <taxon>NPAAA clade</taxon>
        <taxon>indigoferoid/millettioid clade</taxon>
        <taxon>Phaseoleae</taxon>
        <taxon>Vigna</taxon>
    </lineage>
</organism>
<sequence>MGNNNVACFLRLRWSLPFPSHIQMGTDATINMKTISRRTSDGLHVENAEVLYTVEGSKCKLELGRIIIYDGNVNVLTFRLQDICSGKGKLSLVIFKKGTGLFDVHEWCEWTKTRRSVDAWGGVTDTKVYLYGTANSETTDIGYSVVTKVGVCDGKFDITVEGPEPHPVSALLHAEISLLLLREDNNDVPLPPRVDSQQNARFQISDFEEIKPHESYISTIS</sequence>
<proteinExistence type="predicted"/>
<dbReference type="EMBL" id="CP144697">
    <property type="protein sequence ID" value="WVZ14568.1"/>
    <property type="molecule type" value="Genomic_DNA"/>
</dbReference>
<accession>A0AAQ3S329</accession>
<dbReference type="AlphaFoldDB" id="A0AAQ3S329"/>
<evidence type="ECO:0000313" key="1">
    <source>
        <dbReference type="EMBL" id="WVZ14568.1"/>
    </source>
</evidence>
<dbReference type="Proteomes" id="UP001374535">
    <property type="component" value="Chromosome 4"/>
</dbReference>
<protein>
    <submittedName>
        <fullName evidence="1">Uncharacterized protein</fullName>
    </submittedName>
</protein>
<reference evidence="1 2" key="1">
    <citation type="journal article" date="2023" name="Life. Sci Alliance">
        <title>Evolutionary insights into 3D genome organization and epigenetic landscape of Vigna mungo.</title>
        <authorList>
            <person name="Junaid A."/>
            <person name="Singh B."/>
            <person name="Bhatia S."/>
        </authorList>
    </citation>
    <scope>NUCLEOTIDE SEQUENCE [LARGE SCALE GENOMIC DNA]</scope>
    <source>
        <strain evidence="1">Urdbean</strain>
    </source>
</reference>
<gene>
    <name evidence="1" type="ORF">V8G54_012134</name>
</gene>
<keyword evidence="2" id="KW-1185">Reference proteome</keyword>
<evidence type="ECO:0000313" key="2">
    <source>
        <dbReference type="Proteomes" id="UP001374535"/>
    </source>
</evidence>
<name>A0AAQ3S329_VIGMU</name>